<name>A0A0G0XRW9_9BACT</name>
<dbReference type="PANTHER" id="PTHR21621">
    <property type="entry name" value="RIBOSOMAL PROTEIN S6 MODIFICATION PROTEIN"/>
    <property type="match status" value="1"/>
</dbReference>
<comment type="caution">
    <text evidence="3">The sequence shown here is derived from an EMBL/GenBank/DDBJ whole genome shotgun (WGS) entry which is preliminary data.</text>
</comment>
<dbReference type="AlphaFoldDB" id="A0A0G0XRW9"/>
<keyword evidence="1" id="KW-0547">Nucleotide-binding</keyword>
<dbReference type="GO" id="GO:0046872">
    <property type="term" value="F:metal ion binding"/>
    <property type="evidence" value="ECO:0007669"/>
    <property type="project" value="InterPro"/>
</dbReference>
<dbReference type="InterPro" id="IPR011761">
    <property type="entry name" value="ATP-grasp"/>
</dbReference>
<proteinExistence type="predicted"/>
<dbReference type="SUPFAM" id="SSF56059">
    <property type="entry name" value="Glutathione synthetase ATP-binding domain-like"/>
    <property type="match status" value="1"/>
</dbReference>
<accession>A0A0G0XRW9</accession>
<gene>
    <name evidence="3" type="ORF">UU39_C0011G0003</name>
</gene>
<protein>
    <submittedName>
        <fullName evidence="3">ATP-grasp domain protein</fullName>
    </submittedName>
</protein>
<dbReference type="Gene3D" id="3.30.470.20">
    <property type="entry name" value="ATP-grasp fold, B domain"/>
    <property type="match status" value="1"/>
</dbReference>
<dbReference type="GO" id="GO:0005737">
    <property type="term" value="C:cytoplasm"/>
    <property type="evidence" value="ECO:0007669"/>
    <property type="project" value="TreeGrafter"/>
</dbReference>
<sequence length="312" mass="35365">MRKKVGICFSKELQGETPLSHIVGKLDVYIRLLKLMEVEGWDVYILTRKTYSGDGIFEGGWCFEEGGFKLVKDKLKMDVVYDRTGGIDFPISGDSLEVINEREFKVLAWDKWATFKAIGKYMPQTLLVEEKKDLAKVLPEIKSDTVVLKPVNGLKGIGIYIGPKEGATGFEFSKKYPRYVAQEFIDTNDGVPGVTDGMHDLRIVIVNGMPVWCHVRVPAEGSLLANAAQGGNLTEVDYQNVPDKIKRMVRAVTDIFSRKYSNPIYSLDFGIGKNGEPYIFEVNDQMGFPKWGMKNRDVFLREIIKNIKYRLQ</sequence>
<dbReference type="GO" id="GO:0005524">
    <property type="term" value="F:ATP binding"/>
    <property type="evidence" value="ECO:0007669"/>
    <property type="project" value="UniProtKB-UniRule"/>
</dbReference>
<evidence type="ECO:0000259" key="2">
    <source>
        <dbReference type="PROSITE" id="PS50975"/>
    </source>
</evidence>
<dbReference type="Proteomes" id="UP000034275">
    <property type="component" value="Unassembled WGS sequence"/>
</dbReference>
<evidence type="ECO:0000313" key="4">
    <source>
        <dbReference type="Proteomes" id="UP000034275"/>
    </source>
</evidence>
<dbReference type="GO" id="GO:0004363">
    <property type="term" value="F:glutathione synthase activity"/>
    <property type="evidence" value="ECO:0007669"/>
    <property type="project" value="InterPro"/>
</dbReference>
<evidence type="ECO:0000256" key="1">
    <source>
        <dbReference type="PROSITE-ProRule" id="PRU00409"/>
    </source>
</evidence>
<dbReference type="InterPro" id="IPR004218">
    <property type="entry name" value="GSHS_ATP-bd"/>
</dbReference>
<dbReference type="Pfam" id="PF02955">
    <property type="entry name" value="GSH-S_ATP"/>
    <property type="match status" value="1"/>
</dbReference>
<reference evidence="3 4" key="1">
    <citation type="journal article" date="2015" name="Nature">
        <title>rRNA introns, odd ribosomes, and small enigmatic genomes across a large radiation of phyla.</title>
        <authorList>
            <person name="Brown C.T."/>
            <person name="Hug L.A."/>
            <person name="Thomas B.C."/>
            <person name="Sharon I."/>
            <person name="Castelle C.J."/>
            <person name="Singh A."/>
            <person name="Wilkins M.J."/>
            <person name="Williams K.H."/>
            <person name="Banfield J.F."/>
        </authorList>
    </citation>
    <scope>NUCLEOTIDE SEQUENCE [LARGE SCALE GENOMIC DNA]</scope>
</reference>
<evidence type="ECO:0000313" key="3">
    <source>
        <dbReference type="EMBL" id="KKR90617.1"/>
    </source>
</evidence>
<organism evidence="3 4">
    <name type="scientific">Candidatus Woesebacteria bacterium GW2011_GWD1_41_12</name>
    <dbReference type="NCBI Taxonomy" id="1618593"/>
    <lineage>
        <taxon>Bacteria</taxon>
        <taxon>Candidatus Woeseibacteriota</taxon>
    </lineage>
</organism>
<dbReference type="PANTHER" id="PTHR21621:SF0">
    <property type="entry name" value="BETA-CITRYLGLUTAMATE SYNTHASE B-RELATED"/>
    <property type="match status" value="1"/>
</dbReference>
<keyword evidence="1" id="KW-0067">ATP-binding</keyword>
<dbReference type="PROSITE" id="PS50975">
    <property type="entry name" value="ATP_GRASP"/>
    <property type="match status" value="1"/>
</dbReference>
<dbReference type="EMBL" id="LCAL01000011">
    <property type="protein sequence ID" value="KKR90617.1"/>
    <property type="molecule type" value="Genomic_DNA"/>
</dbReference>
<feature type="domain" description="ATP-grasp" evidence="2">
    <location>
        <begin position="112"/>
        <end position="309"/>
    </location>
</feature>